<dbReference type="CTD" id="9907"/>
<dbReference type="FunCoup" id="A0A2Y9MVC3">
    <property type="interactions" value="2366"/>
</dbReference>
<dbReference type="InterPro" id="IPR055450">
    <property type="entry name" value="AP5Z1_ARM"/>
</dbReference>
<gene>
    <name evidence="5" type="primary">AP5Z1</name>
</gene>
<reference evidence="5" key="1">
    <citation type="submission" date="2025-08" db="UniProtKB">
        <authorList>
            <consortium name="RefSeq"/>
        </authorList>
    </citation>
    <scope>IDENTIFICATION</scope>
    <source>
        <tissue evidence="5">Blood</tissue>
    </source>
</reference>
<evidence type="ECO:0000259" key="1">
    <source>
        <dbReference type="Pfam" id="PF14764"/>
    </source>
</evidence>
<feature type="domain" description="AP-5 complex subunit zeta-1 C-terminal TPR" evidence="3">
    <location>
        <begin position="368"/>
        <end position="521"/>
    </location>
</feature>
<dbReference type="Proteomes" id="UP000248483">
    <property type="component" value="Unplaced"/>
</dbReference>
<dbReference type="GO" id="GO:0044599">
    <property type="term" value="C:AP-5 adaptor complex"/>
    <property type="evidence" value="ECO:0007669"/>
    <property type="project" value="InterPro"/>
</dbReference>
<evidence type="ECO:0000313" key="4">
    <source>
        <dbReference type="Proteomes" id="UP000248483"/>
    </source>
</evidence>
<dbReference type="AlphaFoldDB" id="A0A2Y9MVC3"/>
<dbReference type="Pfam" id="PF14764">
    <property type="entry name" value="SPG48"/>
    <property type="match status" value="1"/>
</dbReference>
<dbReference type="PANTHER" id="PTHR46488:SF1">
    <property type="entry name" value="AP-5 COMPLEX SUBUNIT ZETA-1"/>
    <property type="match status" value="1"/>
</dbReference>
<dbReference type="STRING" id="9749.A0A2Y9MVC3"/>
<dbReference type="InParanoid" id="A0A2Y9MVC3"/>
<dbReference type="Pfam" id="PF25154">
    <property type="entry name" value="TPR_AP5Z1_C"/>
    <property type="match status" value="2"/>
</dbReference>
<name>A0A2Y9MVC3_DELLE</name>
<evidence type="ECO:0000259" key="3">
    <source>
        <dbReference type="Pfam" id="PF25154"/>
    </source>
</evidence>
<proteinExistence type="predicted"/>
<evidence type="ECO:0000259" key="2">
    <source>
        <dbReference type="Pfam" id="PF25153"/>
    </source>
</evidence>
<dbReference type="KEGG" id="dle:111170352"/>
<dbReference type="InterPro" id="IPR028222">
    <property type="entry name" value="AP5Z1"/>
</dbReference>
<protein>
    <submittedName>
        <fullName evidence="5">AP-5 complex subunit zeta-1 isoform X1</fullName>
    </submittedName>
</protein>
<feature type="domain" description="AP-5 complex subunit zeta-1 C-terminal TPR" evidence="3">
    <location>
        <begin position="723"/>
        <end position="880"/>
    </location>
</feature>
<dbReference type="RefSeq" id="XP_022421143.1">
    <property type="nucleotide sequence ID" value="XM_022565435.2"/>
</dbReference>
<sequence length="890" mass="96362">MSQGCEADSGCGAGAALVTFRTPEPGGVRDAQEHVPLWGLQGDQQQVRSLGQRVLKVLESRQPEGPSLRHLLPVVSKVTSLAPDALREEQTRALSKRLGDWLRYASVQQAVAHSSGGFFSTPRARQLGPVTEVDGAVATDFFTVLSTGQRFTEDQWLNVQAFSMLRAWLLDSGPGGSSAPDADDKSELEGSTLSMLSATSTAGHVLPPQQWLREKAFEYCQRLLEQSNRRALKKADSDLQKACLVEAVLVLDVLCQQDPSFLYRTLSCLKSLHTRLRGDPAWVRALLPVAQFFLHHGEAAAVDAEGVYQHLFTRIPAEHFHSPMLAFEFVQFCRDSLPLFGRNLGVLRTSFPNLFKFLAWNSPPLTSDFVALLPSLVDAGTAVEMLHLLLDLPCLTAALDLQLRSLQSASERPPWDVSIRALGCLEALRDSQVQGLFQHLLRAHASGTVERLTPLYRLLQPLAGCARVVQCAEAVPTLLRAFFSAVTQFADGALASQLSLLLLERSDSLYQVPGYEASVHRWVPPGGLRPSCGSMAQPWTGSLTPRSLPLTATVPQLPQTPAQLRHFLSHCTDPSLPTQAPLPRSLPEHVSPLLKAQFMRAHPCSSPASSLVGQEVPGRAGTTFTSTWCSGASRHCPALLGTGRGAGVCVGRAQPTCPLWQGAELPVPGLVQAASSTGGRAGKGAAGVCGRPPQRWARAHIRGKAAAVPPQPAPDVQACHRAEVLSPTQVWAIGEYLSVSWDRRCTVEQINNFFEALEALLFEVTQSRPSTTLPKCPPQVITVLMTTLTKLASRSQDLIPRVSLLLSKMRTLAQSPAAGPVPGEEGARAAHTRATELLNLLKMPSVAQFVFTPSVEVSEPRYHRDTNTALPLVLRTVSRLVEREAGLLPG</sequence>
<organism evidence="4 5">
    <name type="scientific">Delphinapterus leucas</name>
    <name type="common">Beluga whale</name>
    <dbReference type="NCBI Taxonomy" id="9749"/>
    <lineage>
        <taxon>Eukaryota</taxon>
        <taxon>Metazoa</taxon>
        <taxon>Chordata</taxon>
        <taxon>Craniata</taxon>
        <taxon>Vertebrata</taxon>
        <taxon>Euteleostomi</taxon>
        <taxon>Mammalia</taxon>
        <taxon>Eutheria</taxon>
        <taxon>Laurasiatheria</taxon>
        <taxon>Artiodactyla</taxon>
        <taxon>Whippomorpha</taxon>
        <taxon>Cetacea</taxon>
        <taxon>Odontoceti</taxon>
        <taxon>Monodontidae</taxon>
        <taxon>Delphinapterus</taxon>
    </lineage>
</organism>
<dbReference type="Pfam" id="PF25153">
    <property type="entry name" value="TPR_AP5Z1"/>
    <property type="match status" value="1"/>
</dbReference>
<accession>A0A2Y9MVC3</accession>
<feature type="domain" description="AP-5 complex subunit zeta-1 ARM repeats" evidence="1">
    <location>
        <begin position="239"/>
        <end position="356"/>
    </location>
</feature>
<dbReference type="PANTHER" id="PTHR46488">
    <property type="entry name" value="AP-5 COMPLEX SUBUNIT ZETA-1"/>
    <property type="match status" value="1"/>
</dbReference>
<evidence type="ECO:0000313" key="5">
    <source>
        <dbReference type="RefSeq" id="XP_022421143.1"/>
    </source>
</evidence>
<dbReference type="InterPro" id="IPR056857">
    <property type="entry name" value="TPR_AP5Z1_N"/>
</dbReference>
<dbReference type="GeneID" id="111170352"/>
<feature type="domain" description="AP-5 complex subunit zeta-1 N-terminal TPR" evidence="2">
    <location>
        <begin position="42"/>
        <end position="198"/>
    </location>
</feature>
<keyword evidence="4" id="KW-1185">Reference proteome</keyword>
<dbReference type="InterPro" id="IPR056856">
    <property type="entry name" value="TPR_AP5Z1_C"/>
</dbReference>